<gene>
    <name evidence="2" type="ORF">MCOR_21436</name>
</gene>
<evidence type="ECO:0000313" key="2">
    <source>
        <dbReference type="EMBL" id="CAC5385939.1"/>
    </source>
</evidence>
<dbReference type="EMBL" id="CACVKT020003817">
    <property type="protein sequence ID" value="CAC5385939.1"/>
    <property type="molecule type" value="Genomic_DNA"/>
</dbReference>
<protein>
    <submittedName>
        <fullName evidence="2">Uncharacterized protein</fullName>
    </submittedName>
</protein>
<evidence type="ECO:0000256" key="1">
    <source>
        <dbReference type="SAM" id="MobiDB-lite"/>
    </source>
</evidence>
<feature type="compositionally biased region" description="Acidic residues" evidence="1">
    <location>
        <begin position="537"/>
        <end position="546"/>
    </location>
</feature>
<dbReference type="AlphaFoldDB" id="A0A6J8BT72"/>
<feature type="region of interest" description="Disordered" evidence="1">
    <location>
        <begin position="521"/>
        <end position="553"/>
    </location>
</feature>
<evidence type="ECO:0000313" key="3">
    <source>
        <dbReference type="Proteomes" id="UP000507470"/>
    </source>
</evidence>
<dbReference type="Proteomes" id="UP000507470">
    <property type="component" value="Unassembled WGS sequence"/>
</dbReference>
<sequence length="553" mass="62603">MASAGEEIFDYPTTESSAQCEVKEIEYREDDDEKSRSCVDCIVNPLKNIFPGKKVKQKTGTTQGDVFAISRKNSLSTENYLIPGESALSLNEVHTNTVASSFNDISTVSAANILFKAANQSVSSQYNSHTIGTSSEVPSISSQIQTLSNVNQQNQTRRHSSPYGVNLNNTGTLPDVEGKLYENINVGSNAYEENLSYLPQIIFTNSVSSSSSSYYEVDSASLDKDEISIAHGIHTQKGIQFSYSIFIFKRLKKAVTDFSIYLFGFYNELYTRKSARIRFENNDTSVNGFKIIKFTRTRKKDIVEVYKTQYPYRARDLIKMFHKQRRPTSTKLVTKLDSSSYKSSLQPSPAPVSNPSTEQVKTINCSIALTDLQHAQQTIKTHDEEQIHPSVNTISKDKKSEKEFIPSKDLLGSHQNRLASSKIRTTSSNNRDNIRTTRTKMKNAKVKSNSKYKPPKLNIFTTRDENISNIVDDFIKEVIVRQAVYDCFNNEQKMHFQRPLVPWPSMHPLLPYKVRYLDDQSTDHHAVRTTSSPPNSSEEDSEEMDEPNNTFSH</sequence>
<proteinExistence type="predicted"/>
<reference evidence="2 3" key="1">
    <citation type="submission" date="2020-06" db="EMBL/GenBank/DDBJ databases">
        <authorList>
            <person name="Li R."/>
            <person name="Bekaert M."/>
        </authorList>
    </citation>
    <scope>NUCLEOTIDE SEQUENCE [LARGE SCALE GENOMIC DNA]</scope>
    <source>
        <strain evidence="3">wild</strain>
    </source>
</reference>
<feature type="region of interest" description="Disordered" evidence="1">
    <location>
        <begin position="142"/>
        <end position="168"/>
    </location>
</feature>
<name>A0A6J8BT72_MYTCO</name>
<keyword evidence="3" id="KW-1185">Reference proteome</keyword>
<feature type="compositionally biased region" description="Polar residues" evidence="1">
    <location>
        <begin position="142"/>
        <end position="155"/>
    </location>
</feature>
<organism evidence="2 3">
    <name type="scientific">Mytilus coruscus</name>
    <name type="common">Sea mussel</name>
    <dbReference type="NCBI Taxonomy" id="42192"/>
    <lineage>
        <taxon>Eukaryota</taxon>
        <taxon>Metazoa</taxon>
        <taxon>Spiralia</taxon>
        <taxon>Lophotrochozoa</taxon>
        <taxon>Mollusca</taxon>
        <taxon>Bivalvia</taxon>
        <taxon>Autobranchia</taxon>
        <taxon>Pteriomorphia</taxon>
        <taxon>Mytilida</taxon>
        <taxon>Mytiloidea</taxon>
        <taxon>Mytilidae</taxon>
        <taxon>Mytilinae</taxon>
        <taxon>Mytilus</taxon>
    </lineage>
</organism>
<accession>A0A6J8BT72</accession>